<reference evidence="1 2" key="1">
    <citation type="submission" date="2015-01" db="EMBL/GenBank/DDBJ databases">
        <title>Evolution of Trichinella species and genotypes.</title>
        <authorList>
            <person name="Korhonen P.K."/>
            <person name="Edoardo P."/>
            <person name="Giuseppe L.R."/>
            <person name="Gasser R.B."/>
        </authorList>
    </citation>
    <scope>NUCLEOTIDE SEQUENCE [LARGE SCALE GENOMIC DNA]</scope>
    <source>
        <strain evidence="1">ISS1980</strain>
    </source>
</reference>
<keyword evidence="2" id="KW-1185">Reference proteome</keyword>
<name>A0A0V1MEZ7_9BILA</name>
<evidence type="ECO:0000313" key="1">
    <source>
        <dbReference type="EMBL" id="KRZ70213.1"/>
    </source>
</evidence>
<organism evidence="1 2">
    <name type="scientific">Trichinella papuae</name>
    <dbReference type="NCBI Taxonomy" id="268474"/>
    <lineage>
        <taxon>Eukaryota</taxon>
        <taxon>Metazoa</taxon>
        <taxon>Ecdysozoa</taxon>
        <taxon>Nematoda</taxon>
        <taxon>Enoplea</taxon>
        <taxon>Dorylaimia</taxon>
        <taxon>Trichinellida</taxon>
        <taxon>Trichinellidae</taxon>
        <taxon>Trichinella</taxon>
    </lineage>
</organism>
<proteinExistence type="predicted"/>
<dbReference type="AlphaFoldDB" id="A0A0V1MEZ7"/>
<comment type="caution">
    <text evidence="1">The sequence shown here is derived from an EMBL/GenBank/DDBJ whole genome shotgun (WGS) entry which is preliminary data.</text>
</comment>
<dbReference type="EMBL" id="JYDO01000118">
    <property type="protein sequence ID" value="KRZ70213.1"/>
    <property type="molecule type" value="Genomic_DNA"/>
</dbReference>
<protein>
    <submittedName>
        <fullName evidence="1">Uncharacterized protein</fullName>
    </submittedName>
</protein>
<dbReference type="Proteomes" id="UP000054843">
    <property type="component" value="Unassembled WGS sequence"/>
</dbReference>
<sequence>MFTKHLLTFRPVGVTAVGNERTLKNSATIWKKTFIRKTTTTSKGSTIRDAPCIQGQAAVRF</sequence>
<accession>A0A0V1MEZ7</accession>
<evidence type="ECO:0000313" key="2">
    <source>
        <dbReference type="Proteomes" id="UP000054843"/>
    </source>
</evidence>
<gene>
    <name evidence="1" type="ORF">T10_154</name>
</gene>